<proteinExistence type="predicted"/>
<evidence type="ECO:0000313" key="3">
    <source>
        <dbReference type="EMBL" id="SPC98090.1"/>
    </source>
</evidence>
<name>A0A2N9GYR7_FAGSY</name>
<feature type="domain" description="Malectin" evidence="1">
    <location>
        <begin position="41"/>
        <end position="168"/>
    </location>
</feature>
<evidence type="ECO:0000313" key="2">
    <source>
        <dbReference type="EMBL" id="SPC72667.1"/>
    </source>
</evidence>
<sequence length="191" mass="21556">MYEGDEDHADAAKFFRLRENWGFISTGHFWDVTPSLNDYLANNVSILTIDNSQLYTSARLSPLSITYYARCLANGKYTVKLHFAEIVFRGNRSSYSLGRRIFDVYVQEKLVRKDFDIENTAQGVDKAVVEKIKAVVTNKVLMIHFYWAEKGTTAAPTRGIYGPLVSAISVKSGKCLEIENLIVVELLPCSD</sequence>
<reference evidence="4" key="1">
    <citation type="submission" date="2018-02" db="EMBL/GenBank/DDBJ databases">
        <authorList>
            <person name="Cohen D.B."/>
            <person name="Kent A.D."/>
        </authorList>
    </citation>
    <scope>NUCLEOTIDE SEQUENCE</scope>
</reference>
<dbReference type="PANTHER" id="PTHR34081:SF1">
    <property type="entry name" value="MALECTIN, LEUCINE-RICH REPEAT DOMAIN, L DOMAIN-LIKE PROTEIN-RELATED"/>
    <property type="match status" value="1"/>
</dbReference>
<dbReference type="FunFam" id="2.60.120.430:FF:000004">
    <property type="entry name" value="Putative leucine-rich repeat receptor-like serine/threonine-protein kinase"/>
    <property type="match status" value="1"/>
</dbReference>
<dbReference type="Gene3D" id="2.60.120.430">
    <property type="entry name" value="Galactose-binding lectin"/>
    <property type="match status" value="1"/>
</dbReference>
<dbReference type="PANTHER" id="PTHR34081">
    <property type="entry name" value="MALECTIN DOMAIN-CONTAINING PROTEIN"/>
    <property type="match status" value="1"/>
</dbReference>
<gene>
    <name evidence="3" type="ORF">FSB_LOCUS25972</name>
    <name evidence="4" type="ORF">FSB_LOCUS32774</name>
    <name evidence="2" type="ORF">FSB_LOCUS549</name>
</gene>
<dbReference type="EMBL" id="OIVN01000018">
    <property type="protein sequence ID" value="SPC72667.1"/>
    <property type="molecule type" value="Genomic_DNA"/>
</dbReference>
<dbReference type="Pfam" id="PF11721">
    <property type="entry name" value="Malectin"/>
    <property type="match status" value="1"/>
</dbReference>
<evidence type="ECO:0000259" key="1">
    <source>
        <dbReference type="Pfam" id="PF11721"/>
    </source>
</evidence>
<dbReference type="EMBL" id="OIVN01001831">
    <property type="protein sequence ID" value="SPC98090.1"/>
    <property type="molecule type" value="Genomic_DNA"/>
</dbReference>
<dbReference type="InterPro" id="IPR021720">
    <property type="entry name" value="Malectin_dom"/>
</dbReference>
<protein>
    <recommendedName>
        <fullName evidence="1">Malectin domain-containing protein</fullName>
    </recommendedName>
</protein>
<evidence type="ECO:0000313" key="4">
    <source>
        <dbReference type="EMBL" id="SPD04892.1"/>
    </source>
</evidence>
<dbReference type="EMBL" id="OIVN01002590">
    <property type="protein sequence ID" value="SPD04892.1"/>
    <property type="molecule type" value="Genomic_DNA"/>
</dbReference>
<organism evidence="4">
    <name type="scientific">Fagus sylvatica</name>
    <name type="common">Beechnut</name>
    <dbReference type="NCBI Taxonomy" id="28930"/>
    <lineage>
        <taxon>Eukaryota</taxon>
        <taxon>Viridiplantae</taxon>
        <taxon>Streptophyta</taxon>
        <taxon>Embryophyta</taxon>
        <taxon>Tracheophyta</taxon>
        <taxon>Spermatophyta</taxon>
        <taxon>Magnoliopsida</taxon>
        <taxon>eudicotyledons</taxon>
        <taxon>Gunneridae</taxon>
        <taxon>Pentapetalae</taxon>
        <taxon>rosids</taxon>
        <taxon>fabids</taxon>
        <taxon>Fagales</taxon>
        <taxon>Fagaceae</taxon>
        <taxon>Fagus</taxon>
    </lineage>
</organism>
<dbReference type="AlphaFoldDB" id="A0A2N9GYR7"/>
<accession>A0A2N9GYR7</accession>